<comment type="caution">
    <text evidence="2">The sequence shown here is derived from an EMBL/GenBank/DDBJ whole genome shotgun (WGS) entry which is preliminary data.</text>
</comment>
<dbReference type="Gene3D" id="3.40.50.10420">
    <property type="entry name" value="NagB/RpiA/CoA transferase-like"/>
    <property type="match status" value="1"/>
</dbReference>
<proteinExistence type="predicted"/>
<sequence>MSKADILGNIRRGLKRGEATPAQKAAATRRINAHKATIIPKRSQLDQAGQIQLFRDMASGAAAEIIDIESLSDLPSAAAEWLNKHDFKTLVSASDQCLNELDWSALGDIKREQRIAQSGDLASLTTSMAGIAETGTLMLYSRPESPTTLNFLPDCHLVVLRESTIVGSYEDAWQMVREQNPDGMPRTVNMITGPSRSADIGQKLQMGAHGPCVLVIFLLKDV</sequence>
<dbReference type="InterPro" id="IPR024185">
    <property type="entry name" value="FTHF_cligase-like_sf"/>
</dbReference>
<protein>
    <recommendedName>
        <fullName evidence="1">LUD domain-containing protein</fullName>
    </recommendedName>
</protein>
<dbReference type="PANTHER" id="PTHR43682">
    <property type="entry name" value="LACTATE UTILIZATION PROTEIN C"/>
    <property type="match status" value="1"/>
</dbReference>
<evidence type="ECO:0000313" key="3">
    <source>
        <dbReference type="Proteomes" id="UP000002171"/>
    </source>
</evidence>
<dbReference type="RefSeq" id="WP_007022498.1">
    <property type="nucleotide sequence ID" value="NZ_CH724127.1"/>
</dbReference>
<reference evidence="2 3" key="1">
    <citation type="submission" date="2006-02" db="EMBL/GenBank/DDBJ databases">
        <authorList>
            <person name="Pinhassi J."/>
            <person name="Pedros-Alio C."/>
            <person name="Ferriera S."/>
            <person name="Johnson J."/>
            <person name="Kravitz S."/>
            <person name="Halpern A."/>
            <person name="Remington K."/>
            <person name="Beeson K."/>
            <person name="Tran B."/>
            <person name="Rogers Y.-H."/>
            <person name="Friedman R."/>
            <person name="Venter J.C."/>
        </authorList>
    </citation>
    <scope>NUCLEOTIDE SEQUENCE [LARGE SCALE GENOMIC DNA]</scope>
    <source>
        <strain evidence="2 3">MED92</strain>
    </source>
</reference>
<evidence type="ECO:0000259" key="1">
    <source>
        <dbReference type="Pfam" id="PF02589"/>
    </source>
</evidence>
<organism evidence="2 3">
    <name type="scientific">Neptuniibacter caesariensis</name>
    <dbReference type="NCBI Taxonomy" id="207954"/>
    <lineage>
        <taxon>Bacteria</taxon>
        <taxon>Pseudomonadati</taxon>
        <taxon>Pseudomonadota</taxon>
        <taxon>Gammaproteobacteria</taxon>
        <taxon>Oceanospirillales</taxon>
        <taxon>Oceanospirillaceae</taxon>
        <taxon>Neptuniibacter</taxon>
    </lineage>
</organism>
<dbReference type="AlphaFoldDB" id="A0A7U8GRL8"/>
<dbReference type="Pfam" id="PF02589">
    <property type="entry name" value="LUD_dom"/>
    <property type="match status" value="1"/>
</dbReference>
<feature type="domain" description="LUD" evidence="1">
    <location>
        <begin position="110"/>
        <end position="218"/>
    </location>
</feature>
<keyword evidence="3" id="KW-1185">Reference proteome</keyword>
<dbReference type="SUPFAM" id="SSF100950">
    <property type="entry name" value="NagB/RpiA/CoA transferase-like"/>
    <property type="match status" value="1"/>
</dbReference>
<evidence type="ECO:0000313" key="2">
    <source>
        <dbReference type="EMBL" id="EAR60280.1"/>
    </source>
</evidence>
<name>A0A7U8GRL8_NEPCE</name>
<dbReference type="EMBL" id="AAOW01000020">
    <property type="protein sequence ID" value="EAR60280.1"/>
    <property type="molecule type" value="Genomic_DNA"/>
</dbReference>
<accession>A0A7U8GRL8</accession>
<dbReference type="InterPro" id="IPR003741">
    <property type="entry name" value="LUD_dom"/>
</dbReference>
<dbReference type="OrthoDB" id="9794157at2"/>
<dbReference type="Proteomes" id="UP000002171">
    <property type="component" value="Unassembled WGS sequence"/>
</dbReference>
<dbReference type="PANTHER" id="PTHR43682:SF1">
    <property type="entry name" value="LACTATE UTILIZATION PROTEIN C"/>
    <property type="match status" value="1"/>
</dbReference>
<gene>
    <name evidence="2" type="ORF">MED92_02404</name>
</gene>
<dbReference type="InterPro" id="IPR037171">
    <property type="entry name" value="NagB/RpiA_transferase-like"/>
</dbReference>